<dbReference type="Gene3D" id="2.40.50.140">
    <property type="entry name" value="Nucleic acid-binding proteins"/>
    <property type="match status" value="1"/>
</dbReference>
<dbReference type="OrthoDB" id="7477356at2"/>
<dbReference type="InterPro" id="IPR002059">
    <property type="entry name" value="CSP_DNA-bd"/>
</dbReference>
<keyword evidence="2" id="KW-0238">DNA-binding</keyword>
<dbReference type="EMBL" id="VFOQ01000001">
    <property type="protein sequence ID" value="TQL58865.1"/>
    <property type="molecule type" value="Genomic_DNA"/>
</dbReference>
<dbReference type="InterPro" id="IPR011129">
    <property type="entry name" value="CSD"/>
</dbReference>
<dbReference type="InterPro" id="IPR050181">
    <property type="entry name" value="Cold_shock_domain"/>
</dbReference>
<reference evidence="2 3" key="1">
    <citation type="submission" date="2019-06" db="EMBL/GenBank/DDBJ databases">
        <title>Sequencing the genomes of 1000 actinobacteria strains.</title>
        <authorList>
            <person name="Klenk H.-P."/>
        </authorList>
    </citation>
    <scope>NUCLEOTIDE SEQUENCE [LARGE SCALE GENOMIC DNA]</scope>
    <source>
        <strain evidence="2 3">DSM 18082</strain>
    </source>
</reference>
<dbReference type="SUPFAM" id="SSF50249">
    <property type="entry name" value="Nucleic acid-binding proteins"/>
    <property type="match status" value="1"/>
</dbReference>
<dbReference type="GO" id="GO:0003677">
    <property type="term" value="F:DNA binding"/>
    <property type="evidence" value="ECO:0007669"/>
    <property type="project" value="UniProtKB-KW"/>
</dbReference>
<dbReference type="InterPro" id="IPR012340">
    <property type="entry name" value="NA-bd_OB-fold"/>
</dbReference>
<dbReference type="SMART" id="SM00357">
    <property type="entry name" value="CSP"/>
    <property type="match status" value="1"/>
</dbReference>
<dbReference type="PROSITE" id="PS51857">
    <property type="entry name" value="CSD_2"/>
    <property type="match status" value="1"/>
</dbReference>
<dbReference type="PRINTS" id="PR00050">
    <property type="entry name" value="COLDSHOCK"/>
</dbReference>
<name>A0A542ZEV1_9MICO</name>
<proteinExistence type="predicted"/>
<dbReference type="PANTHER" id="PTHR11544">
    <property type="entry name" value="COLD SHOCK DOMAIN CONTAINING PROTEINS"/>
    <property type="match status" value="1"/>
</dbReference>
<dbReference type="CDD" id="cd04458">
    <property type="entry name" value="CSP_CDS"/>
    <property type="match status" value="1"/>
</dbReference>
<keyword evidence="3" id="KW-1185">Reference proteome</keyword>
<organism evidence="2 3">
    <name type="scientific">Oryzihumus leptocrescens</name>
    <dbReference type="NCBI Taxonomy" id="297536"/>
    <lineage>
        <taxon>Bacteria</taxon>
        <taxon>Bacillati</taxon>
        <taxon>Actinomycetota</taxon>
        <taxon>Actinomycetes</taxon>
        <taxon>Micrococcales</taxon>
        <taxon>Intrasporangiaceae</taxon>
        <taxon>Oryzihumus</taxon>
    </lineage>
</organism>
<evidence type="ECO:0000313" key="3">
    <source>
        <dbReference type="Proteomes" id="UP000319514"/>
    </source>
</evidence>
<dbReference type="RefSeq" id="WP_141786948.1">
    <property type="nucleotide sequence ID" value="NZ_BAAAKX010000003.1"/>
</dbReference>
<dbReference type="AlphaFoldDB" id="A0A542ZEV1"/>
<protein>
    <submittedName>
        <fullName evidence="2">Putative cold-shock DNA-binding protein</fullName>
    </submittedName>
</protein>
<gene>
    <name evidence="2" type="ORF">FB474_0204</name>
</gene>
<evidence type="ECO:0000313" key="2">
    <source>
        <dbReference type="EMBL" id="TQL58865.1"/>
    </source>
</evidence>
<dbReference type="Pfam" id="PF00313">
    <property type="entry name" value="CSD"/>
    <property type="match status" value="1"/>
</dbReference>
<dbReference type="Proteomes" id="UP000319514">
    <property type="component" value="Unassembled WGS sequence"/>
</dbReference>
<comment type="caution">
    <text evidence="2">The sequence shown here is derived from an EMBL/GenBank/DDBJ whole genome shotgun (WGS) entry which is preliminary data.</text>
</comment>
<evidence type="ECO:0000259" key="1">
    <source>
        <dbReference type="PROSITE" id="PS51857"/>
    </source>
</evidence>
<sequence>MPTGKVKWYDAEKGFGFLSDDEGGDVFLHANALPAGVTTLKGGTRVEFGIVEGRRGAQALSVRVLEPAPSVAASVHEKKRLPADQMAVVCEDAIKLLDGASNSFRRGRYPDKAQAAKIAKVLRGVADQLDGSVG</sequence>
<feature type="domain" description="CSD" evidence="1">
    <location>
        <begin position="1"/>
        <end position="64"/>
    </location>
</feature>
<accession>A0A542ZEV1</accession>